<evidence type="ECO:0000256" key="3">
    <source>
        <dbReference type="ARBA" id="ARBA00022679"/>
    </source>
</evidence>
<dbReference type="SUPFAM" id="SSF53448">
    <property type="entry name" value="Nucleotide-diphospho-sugar transferases"/>
    <property type="match status" value="1"/>
</dbReference>
<gene>
    <name evidence="7" type="ordered locus">Dgeo_1755</name>
</gene>
<dbReference type="RefSeq" id="WP_011530881.1">
    <property type="nucleotide sequence ID" value="NC_008025.1"/>
</dbReference>
<dbReference type="CAZy" id="GT2">
    <property type="family name" value="Glycosyltransferase Family 2"/>
</dbReference>
<keyword evidence="6" id="KW-0472">Membrane</keyword>
<evidence type="ECO:0000313" key="7">
    <source>
        <dbReference type="EMBL" id="ABF46050.1"/>
    </source>
</evidence>
<evidence type="ECO:0000256" key="4">
    <source>
        <dbReference type="ARBA" id="ARBA00022692"/>
    </source>
</evidence>
<dbReference type="Pfam" id="PF13641">
    <property type="entry name" value="Glyco_tranf_2_3"/>
    <property type="match status" value="1"/>
</dbReference>
<dbReference type="InterPro" id="IPR037257">
    <property type="entry name" value="T2SS_E_N_sf"/>
</dbReference>
<evidence type="ECO:0000256" key="2">
    <source>
        <dbReference type="ARBA" id="ARBA00022676"/>
    </source>
</evidence>
<dbReference type="STRING" id="319795.Dgeo_1755"/>
<dbReference type="PANTHER" id="PTHR43867:SF2">
    <property type="entry name" value="CELLULOSE SYNTHASE CATALYTIC SUBUNIT A [UDP-FORMING]"/>
    <property type="match status" value="1"/>
</dbReference>
<proteinExistence type="predicted"/>
<dbReference type="Gene3D" id="3.90.550.10">
    <property type="entry name" value="Spore Coat Polysaccharide Biosynthesis Protein SpsA, Chain A"/>
    <property type="match status" value="1"/>
</dbReference>
<keyword evidence="5" id="KW-1133">Transmembrane helix</keyword>
<dbReference type="GO" id="GO:0016020">
    <property type="term" value="C:membrane"/>
    <property type="evidence" value="ECO:0007669"/>
    <property type="project" value="UniProtKB-SubCell"/>
</dbReference>
<dbReference type="GO" id="GO:0016757">
    <property type="term" value="F:glycosyltransferase activity"/>
    <property type="evidence" value="ECO:0007669"/>
    <property type="project" value="UniProtKB-KW"/>
</dbReference>
<keyword evidence="3" id="KW-0808">Transferase</keyword>
<dbReference type="SUPFAM" id="SSF160246">
    <property type="entry name" value="EspE N-terminal domain-like"/>
    <property type="match status" value="1"/>
</dbReference>
<accession>Q1IXI4</accession>
<dbReference type="NCBIfam" id="NF011305">
    <property type="entry name" value="PRK14716.1-3"/>
    <property type="match status" value="1"/>
</dbReference>
<protein>
    <submittedName>
        <fullName evidence="7">Glycosyltransferase, NfrB-like protein</fullName>
    </submittedName>
</protein>
<evidence type="ECO:0000256" key="1">
    <source>
        <dbReference type="ARBA" id="ARBA00004141"/>
    </source>
</evidence>
<dbReference type="PANTHER" id="PTHR43867">
    <property type="entry name" value="CELLULOSE SYNTHASE CATALYTIC SUBUNIT A [UDP-FORMING]"/>
    <property type="match status" value="1"/>
</dbReference>
<comment type="subcellular location">
    <subcellularLocation>
        <location evidence="1">Membrane</location>
        <topology evidence="1">Multi-pass membrane protein</topology>
    </subcellularLocation>
</comment>
<keyword evidence="8" id="KW-1185">Reference proteome</keyword>
<dbReference type="KEGG" id="dge:Dgeo_1755"/>
<dbReference type="InterPro" id="IPR050321">
    <property type="entry name" value="Glycosyltr_2/OpgH_subfam"/>
</dbReference>
<sequence length="670" mass="76361">MHLDPGTLALLLLTTLLLLLYLVVALDDLLLDLAYLLLRRRIHSWRLRPADLQQDHPSHLAVMIGAWQEAGVVTPMIESTLRLMHYPASRVEFFVGVYPNDLATLPEVQALAERFPNVHCVVNERPGPTSKSQNLNGVYAAIKAHEARTGKPFDVIAVHDAEDVIHPYTFQLYSTLLKRWKMVQLPVFALFPRGRAWGAGLRGLLRHLTGQIVTGSYADEFAEHHLRHLPAREALGLFLPSAGTGFAMRREVMALLEEDGQVLTEGALAEDYELALRLWRRGVRVHFHVQPLPRLDTQGKLGRDYVAVREYFPTEVQAAIRQKGRWTYGITLQTPHRLRGLRLNLRDRLTLWHDQKGKYTNLIHLLGYPLSLTLLLAPLFGFHLQSNSLTRDLLLGVLGVTGWRMLMRAGAVGRIYGLRQALIATLCLPGLPLRWLAGNVINTLATLRAWRLFLFPERGQKRGTARWDKTERKAYVPDEVLQAVRRRLGDQWLFTGALRERELARLLRVQRRAAARLGQLAVQQALVDEAQVRRSLAQTQGLMYLNLTPEMLDHRFLSAEQAQRLDVAILGKRGDRLLVASPHAVSPERCEALLRELRFCLRAPELPITVYATSRQSLRAAYRRPGLRTAAYHQLVRDERIPLDMLPYEFERLTRQYIAPYGAHPRHWAA</sequence>
<keyword evidence="4" id="KW-0812">Transmembrane</keyword>
<dbReference type="InterPro" id="IPR029044">
    <property type="entry name" value="Nucleotide-diphossugar_trans"/>
</dbReference>
<dbReference type="HOGENOM" id="CLU_019733_2_0_0"/>
<dbReference type="EMBL" id="CP000359">
    <property type="protein sequence ID" value="ABF46050.1"/>
    <property type="molecule type" value="Genomic_DNA"/>
</dbReference>
<evidence type="ECO:0000256" key="6">
    <source>
        <dbReference type="ARBA" id="ARBA00023136"/>
    </source>
</evidence>
<organism evidence="7 8">
    <name type="scientific">Deinococcus geothermalis (strain DSM 11300 / CIP 105573 / AG-3a)</name>
    <dbReference type="NCBI Taxonomy" id="319795"/>
    <lineage>
        <taxon>Bacteria</taxon>
        <taxon>Thermotogati</taxon>
        <taxon>Deinococcota</taxon>
        <taxon>Deinococci</taxon>
        <taxon>Deinococcales</taxon>
        <taxon>Deinococcaceae</taxon>
        <taxon>Deinococcus</taxon>
    </lineage>
</organism>
<keyword evidence="2" id="KW-0328">Glycosyltransferase</keyword>
<reference evidence="7" key="1">
    <citation type="submission" date="2006-04" db="EMBL/GenBank/DDBJ databases">
        <title>Complete sequence of chromosome of Deinococcus geothermalis DSM 11300.</title>
        <authorList>
            <consortium name="US DOE Joint Genome Institute"/>
            <person name="Copeland A."/>
            <person name="Lucas S."/>
            <person name="Lapidus A."/>
            <person name="Barry K."/>
            <person name="Detter J.C."/>
            <person name="Glavina del Rio T."/>
            <person name="Hammon N."/>
            <person name="Israni S."/>
            <person name="Dalin E."/>
            <person name="Tice H."/>
            <person name="Pitluck S."/>
            <person name="Brettin T."/>
            <person name="Bruce D."/>
            <person name="Han C."/>
            <person name="Tapia R."/>
            <person name="Saunders E."/>
            <person name="Gilna P."/>
            <person name="Schmutz J."/>
            <person name="Larimer F."/>
            <person name="Land M."/>
            <person name="Hauser L."/>
            <person name="Kyrpides N."/>
            <person name="Kim E."/>
            <person name="Daly M.J."/>
            <person name="Fredrickson J.K."/>
            <person name="Makarova K.S."/>
            <person name="Gaidamakova E.K."/>
            <person name="Zhai M."/>
            <person name="Richardson P."/>
        </authorList>
    </citation>
    <scope>NUCLEOTIDE SEQUENCE</scope>
    <source>
        <strain evidence="7">DSM 11300</strain>
    </source>
</reference>
<evidence type="ECO:0000256" key="5">
    <source>
        <dbReference type="ARBA" id="ARBA00022989"/>
    </source>
</evidence>
<evidence type="ECO:0000313" key="8">
    <source>
        <dbReference type="Proteomes" id="UP000002431"/>
    </source>
</evidence>
<dbReference type="AlphaFoldDB" id="Q1IXI4"/>
<name>Q1IXI4_DEIGD</name>
<dbReference type="eggNOG" id="COG1215">
    <property type="taxonomic scope" value="Bacteria"/>
</dbReference>
<dbReference type="Proteomes" id="UP000002431">
    <property type="component" value="Chromosome"/>
</dbReference>